<evidence type="ECO:0000256" key="1">
    <source>
        <dbReference type="ARBA" id="ARBA00022679"/>
    </source>
</evidence>
<feature type="domain" description="N-acetyltransferase" evidence="3">
    <location>
        <begin position="1"/>
        <end position="141"/>
    </location>
</feature>
<dbReference type="SUPFAM" id="SSF55729">
    <property type="entry name" value="Acyl-CoA N-acyltransferases (Nat)"/>
    <property type="match status" value="2"/>
</dbReference>
<organism evidence="4">
    <name type="scientific">bioreactor metagenome</name>
    <dbReference type="NCBI Taxonomy" id="1076179"/>
    <lineage>
        <taxon>unclassified sequences</taxon>
        <taxon>metagenomes</taxon>
        <taxon>ecological metagenomes</taxon>
    </lineage>
</organism>
<dbReference type="EC" id="2.3.1.189" evidence="4"/>
<dbReference type="InterPro" id="IPR050680">
    <property type="entry name" value="YpeA/RimI_acetyltransf"/>
</dbReference>
<protein>
    <submittedName>
        <fullName evidence="4">Mycothiol acetyltransferase</fullName>
        <ecNumber evidence="4">2.3.1.189</ecNumber>
    </submittedName>
</protein>
<dbReference type="Gene3D" id="3.40.630.30">
    <property type="match status" value="2"/>
</dbReference>
<dbReference type="EMBL" id="VSSQ01000610">
    <property type="protein sequence ID" value="MPL98464.1"/>
    <property type="molecule type" value="Genomic_DNA"/>
</dbReference>
<name>A0A644W3Y0_9ZZZZ</name>
<evidence type="ECO:0000259" key="3">
    <source>
        <dbReference type="PROSITE" id="PS51186"/>
    </source>
</evidence>
<dbReference type="InterPro" id="IPR000182">
    <property type="entry name" value="GNAT_dom"/>
</dbReference>
<dbReference type="PROSITE" id="PS51186">
    <property type="entry name" value="GNAT"/>
    <property type="match status" value="2"/>
</dbReference>
<gene>
    <name evidence="4" type="primary">mshD_7</name>
    <name evidence="4" type="ORF">SDC9_44669</name>
</gene>
<keyword evidence="1 4" id="KW-0808">Transferase</keyword>
<evidence type="ECO:0000313" key="4">
    <source>
        <dbReference type="EMBL" id="MPL98464.1"/>
    </source>
</evidence>
<reference evidence="4" key="1">
    <citation type="submission" date="2019-08" db="EMBL/GenBank/DDBJ databases">
        <authorList>
            <person name="Kucharzyk K."/>
            <person name="Murdoch R.W."/>
            <person name="Higgins S."/>
            <person name="Loffler F."/>
        </authorList>
    </citation>
    <scope>NUCLEOTIDE SEQUENCE</scope>
</reference>
<keyword evidence="2 4" id="KW-0012">Acyltransferase</keyword>
<dbReference type="Pfam" id="PF00583">
    <property type="entry name" value="Acetyltransf_1"/>
    <property type="match status" value="1"/>
</dbReference>
<comment type="caution">
    <text evidence="4">The sequence shown here is derived from an EMBL/GenBank/DDBJ whole genome shotgun (WGS) entry which is preliminary data.</text>
</comment>
<feature type="domain" description="N-acetyltransferase" evidence="3">
    <location>
        <begin position="150"/>
        <end position="284"/>
    </location>
</feature>
<dbReference type="InterPro" id="IPR016181">
    <property type="entry name" value="Acyl_CoA_acyltransferase"/>
</dbReference>
<evidence type="ECO:0000256" key="2">
    <source>
        <dbReference type="ARBA" id="ARBA00023315"/>
    </source>
</evidence>
<dbReference type="CDD" id="cd04301">
    <property type="entry name" value="NAT_SF"/>
    <property type="match status" value="2"/>
</dbReference>
<dbReference type="GO" id="GO:0035447">
    <property type="term" value="F:mycothiol synthase activity"/>
    <property type="evidence" value="ECO:0007669"/>
    <property type="project" value="UniProtKB-EC"/>
</dbReference>
<sequence length="284" mass="32942">MRIVQNHILANEQIKAIEQLQDVALLPESLENRVFLSSEMNVYKDLDCFFLGYEDNQLISFLGAFFPSRKEVEFNGFTHPDHRRKGHFNRLVEHALSLYKAYPFNQALFQRELNSKSGLSYLQKRYPELDRSEYLMTLEKQHWNNKQQIGTLELVAEHNKEETITVMSDAFEEARDESTHVLSYLLSSTDRKVFLYRYEDKAIGVLNAAMEDGVWVVHGVGIIHACRNQGMGRQMLSLAFDQLFKDADTIQLEVDSQNPPALALYQKLGFSTTSQVDYHRLILR</sequence>
<dbReference type="PANTHER" id="PTHR43420:SF12">
    <property type="entry name" value="N-ACETYLTRANSFERASE DOMAIN-CONTAINING PROTEIN"/>
    <property type="match status" value="1"/>
</dbReference>
<dbReference type="PANTHER" id="PTHR43420">
    <property type="entry name" value="ACETYLTRANSFERASE"/>
    <property type="match status" value="1"/>
</dbReference>
<dbReference type="AlphaFoldDB" id="A0A644W3Y0"/>
<accession>A0A644W3Y0</accession>
<proteinExistence type="predicted"/>